<keyword evidence="1" id="KW-0862">Zinc</keyword>
<dbReference type="GO" id="GO:0061630">
    <property type="term" value="F:ubiquitin protein ligase activity"/>
    <property type="evidence" value="ECO:0007669"/>
    <property type="project" value="TreeGrafter"/>
</dbReference>
<dbReference type="Gene3D" id="3.30.40.10">
    <property type="entry name" value="Zinc/RING finger domain, C3HC4 (zinc finger)"/>
    <property type="match status" value="1"/>
</dbReference>
<dbReference type="EMBL" id="KV749278">
    <property type="protein sequence ID" value="OCL10261.1"/>
    <property type="molecule type" value="Genomic_DNA"/>
</dbReference>
<accession>A0A8E2F459</accession>
<dbReference type="Pfam" id="PF13639">
    <property type="entry name" value="zf-RING_2"/>
    <property type="match status" value="1"/>
</dbReference>
<evidence type="ECO:0000256" key="2">
    <source>
        <dbReference type="SAM" id="MobiDB-lite"/>
    </source>
</evidence>
<keyword evidence="3" id="KW-0812">Transmembrane</keyword>
<dbReference type="AlphaFoldDB" id="A0A8E2F459"/>
<keyword evidence="1" id="KW-0863">Zinc-finger</keyword>
<dbReference type="InterPro" id="IPR013083">
    <property type="entry name" value="Znf_RING/FYVE/PHD"/>
</dbReference>
<dbReference type="Proteomes" id="UP000250140">
    <property type="component" value="Unassembled WGS sequence"/>
</dbReference>
<dbReference type="GO" id="GO:0006511">
    <property type="term" value="P:ubiquitin-dependent protein catabolic process"/>
    <property type="evidence" value="ECO:0007669"/>
    <property type="project" value="TreeGrafter"/>
</dbReference>
<gene>
    <name evidence="5" type="ORF">AOQ84DRAFT_438450</name>
</gene>
<dbReference type="GO" id="GO:0008270">
    <property type="term" value="F:zinc ion binding"/>
    <property type="evidence" value="ECO:0007669"/>
    <property type="project" value="UniProtKB-KW"/>
</dbReference>
<dbReference type="InterPro" id="IPR051826">
    <property type="entry name" value="E3_ubiquitin-ligase_domain"/>
</dbReference>
<name>A0A8E2F459_9PEZI</name>
<dbReference type="CDD" id="cd16454">
    <property type="entry name" value="RING-H2_PA-TM-RING"/>
    <property type="match status" value="1"/>
</dbReference>
<dbReference type="SUPFAM" id="SSF57850">
    <property type="entry name" value="RING/U-box"/>
    <property type="match status" value="1"/>
</dbReference>
<evidence type="ECO:0000256" key="1">
    <source>
        <dbReference type="PROSITE-ProRule" id="PRU00175"/>
    </source>
</evidence>
<dbReference type="GO" id="GO:0005737">
    <property type="term" value="C:cytoplasm"/>
    <property type="evidence" value="ECO:0007669"/>
    <property type="project" value="TreeGrafter"/>
</dbReference>
<evidence type="ECO:0000256" key="3">
    <source>
        <dbReference type="SAM" id="Phobius"/>
    </source>
</evidence>
<dbReference type="PANTHER" id="PTHR22765:SF416">
    <property type="entry name" value="E3 UBIQUITIN-PROTEIN LIGASE GODZILLA"/>
    <property type="match status" value="1"/>
</dbReference>
<feature type="domain" description="RING-type" evidence="4">
    <location>
        <begin position="350"/>
        <end position="393"/>
    </location>
</feature>
<proteinExistence type="predicted"/>
<dbReference type="OrthoDB" id="21204at2759"/>
<feature type="transmembrane region" description="Helical" evidence="3">
    <location>
        <begin position="217"/>
        <end position="242"/>
    </location>
</feature>
<keyword evidence="3" id="KW-1133">Transmembrane helix</keyword>
<keyword evidence="3" id="KW-0472">Membrane</keyword>
<keyword evidence="1" id="KW-0479">Metal-binding</keyword>
<dbReference type="SMART" id="SM00184">
    <property type="entry name" value="RING"/>
    <property type="match status" value="1"/>
</dbReference>
<evidence type="ECO:0000313" key="6">
    <source>
        <dbReference type="Proteomes" id="UP000250140"/>
    </source>
</evidence>
<feature type="region of interest" description="Disordered" evidence="2">
    <location>
        <begin position="458"/>
        <end position="477"/>
    </location>
</feature>
<reference evidence="5 6" key="1">
    <citation type="journal article" date="2016" name="Nat. Commun.">
        <title>Ectomycorrhizal ecology is imprinted in the genome of the dominant symbiotic fungus Cenococcum geophilum.</title>
        <authorList>
            <consortium name="DOE Joint Genome Institute"/>
            <person name="Peter M."/>
            <person name="Kohler A."/>
            <person name="Ohm R.A."/>
            <person name="Kuo A."/>
            <person name="Krutzmann J."/>
            <person name="Morin E."/>
            <person name="Arend M."/>
            <person name="Barry K.W."/>
            <person name="Binder M."/>
            <person name="Choi C."/>
            <person name="Clum A."/>
            <person name="Copeland A."/>
            <person name="Grisel N."/>
            <person name="Haridas S."/>
            <person name="Kipfer T."/>
            <person name="LaButti K."/>
            <person name="Lindquist E."/>
            <person name="Lipzen A."/>
            <person name="Maire R."/>
            <person name="Meier B."/>
            <person name="Mihaltcheva S."/>
            <person name="Molinier V."/>
            <person name="Murat C."/>
            <person name="Poggeler S."/>
            <person name="Quandt C.A."/>
            <person name="Sperisen C."/>
            <person name="Tritt A."/>
            <person name="Tisserant E."/>
            <person name="Crous P.W."/>
            <person name="Henrissat B."/>
            <person name="Nehls U."/>
            <person name="Egli S."/>
            <person name="Spatafora J.W."/>
            <person name="Grigoriev I.V."/>
            <person name="Martin F.M."/>
        </authorList>
    </citation>
    <scope>NUCLEOTIDE SEQUENCE [LARGE SCALE GENOMIC DNA]</scope>
    <source>
        <strain evidence="5 6">CBS 207.34</strain>
    </source>
</reference>
<evidence type="ECO:0000313" key="5">
    <source>
        <dbReference type="EMBL" id="OCL10261.1"/>
    </source>
</evidence>
<feature type="compositionally biased region" description="Polar residues" evidence="2">
    <location>
        <begin position="311"/>
        <end position="340"/>
    </location>
</feature>
<feature type="region of interest" description="Disordered" evidence="2">
    <location>
        <begin position="294"/>
        <end position="340"/>
    </location>
</feature>
<protein>
    <recommendedName>
        <fullName evidence="4">RING-type domain-containing protein</fullName>
    </recommendedName>
</protein>
<dbReference type="PROSITE" id="PS50089">
    <property type="entry name" value="ZF_RING_2"/>
    <property type="match status" value="1"/>
</dbReference>
<organism evidence="5 6">
    <name type="scientific">Glonium stellatum</name>
    <dbReference type="NCBI Taxonomy" id="574774"/>
    <lineage>
        <taxon>Eukaryota</taxon>
        <taxon>Fungi</taxon>
        <taxon>Dikarya</taxon>
        <taxon>Ascomycota</taxon>
        <taxon>Pezizomycotina</taxon>
        <taxon>Dothideomycetes</taxon>
        <taxon>Pleosporomycetidae</taxon>
        <taxon>Gloniales</taxon>
        <taxon>Gloniaceae</taxon>
        <taxon>Glonium</taxon>
    </lineage>
</organism>
<keyword evidence="6" id="KW-1185">Reference proteome</keyword>
<evidence type="ECO:0000259" key="4">
    <source>
        <dbReference type="PROSITE" id="PS50089"/>
    </source>
</evidence>
<sequence length="616" mass="67419">MTAQSIGIFTIEFPDPYSLPYYNDKFTTISSNISFQYPIEDNIRTLSTNGATPGTDPYGILYVPNLSSDDCISAEKTLVSPNATRRHNLPNTDYSLVAMAPWFSPQCVLEYFASTRGAPVKAFIFYLPGNGTDEPPLTNDPTWGLGDGGSWKMNNHFPVYAIPGLTGSIIMNEMALYSGNVTTVPHGHDLASMYSPTDYIRLWTTIDTGHGNQLPSLWVFLVIVLGLLLLIIGSTSFIMHLLQRKRRNRLRQRVINGEVDLEALGIKRLTVPQEYLDKMPLFNYTPESNLTLQKEMEPNSQPPANPLTAPSPLQSDSEPNPVSTPTRHSSAPSINTTTTLSQSAYSQPTCPICLDDFVPNTTTVRELPCRHIFHPGCVDTFLLRNSSLCPMCKKSTLPKGYCPANVTNAMVRRERMIRRIRERVREDGSSGVRAIGDGVRHLIGGGWVRGQTGGFLGTSGQSVDVPAPTQQRGAQSERTRNGLIGGVIAHAMGRRRVFSAPARTQGRPADIEMGTAVHPTATPPPNVAPNLTAAEVRNGVPTATATVAASGTTLTSDLACPPPSPGNVLSRREWARQRALALIGNQQAPGDIESEEQERQQSRWRKVFGKVFPGWR</sequence>
<dbReference type="PANTHER" id="PTHR22765">
    <property type="entry name" value="RING FINGER AND PROTEASE ASSOCIATED DOMAIN-CONTAINING"/>
    <property type="match status" value="1"/>
</dbReference>
<feature type="compositionally biased region" description="Polar residues" evidence="2">
    <location>
        <begin position="458"/>
        <end position="474"/>
    </location>
</feature>
<dbReference type="InterPro" id="IPR001841">
    <property type="entry name" value="Znf_RING"/>
</dbReference>